<feature type="transmembrane region" description="Helical" evidence="1">
    <location>
        <begin position="238"/>
        <end position="260"/>
    </location>
</feature>
<gene>
    <name evidence="2" type="ORF">OHU69_42315</name>
</gene>
<evidence type="ECO:0000313" key="2">
    <source>
        <dbReference type="EMBL" id="WTS17100.1"/>
    </source>
</evidence>
<accession>A0AAU1UGY1</accession>
<reference evidence="2" key="1">
    <citation type="submission" date="2022-10" db="EMBL/GenBank/DDBJ databases">
        <title>The complete genomes of actinobacterial strains from the NBC collection.</title>
        <authorList>
            <person name="Joergensen T.S."/>
            <person name="Alvarez Arevalo M."/>
            <person name="Sterndorff E.B."/>
            <person name="Faurdal D."/>
            <person name="Vuksanovic O."/>
            <person name="Mourched A.-S."/>
            <person name="Charusanti P."/>
            <person name="Shaw S."/>
            <person name="Blin K."/>
            <person name="Weber T."/>
        </authorList>
    </citation>
    <scope>NUCLEOTIDE SEQUENCE</scope>
    <source>
        <strain evidence="2">NBC_00119</strain>
    </source>
</reference>
<dbReference type="EMBL" id="CP108195">
    <property type="protein sequence ID" value="WTS17100.1"/>
    <property type="molecule type" value="Genomic_DNA"/>
</dbReference>
<sequence length="434" mass="46022">MTPDREDRSPSDASDDIAELRARVAQLESAGPARPRPRHHLRSFFAGLLIVLVAILTPLSAVATWASDIVGDTDRYVATMEPLASDPDVQAAVTNRVTNVIMENIDLKTLLSDVAPADRPRLEKALGKLSGPLTSGLSGFVHNTVQKFVSSDAFEKLWTGLNRRVHTAVDKALTGRGGGAVKLTNDTVTIDLAPVIAEVKQRLVDRGLGVASKIPDVHTDFTVLTSDSIGKIKKGFRLLQLMGVWLPILTLVLAAVAVLLAVRKRRALVAAGIAIAVGAAILGIGLWAFRAIYLDGLPAGVSQPAARAVYDALVRFLRTTVRMVITVGVVVALAAWLTGEGRAATRVTAMWRGGIGAVRDAAGLTGGPVGAWVHRAKTWLNWTVVAVSAVIMLVWDRPTGVVIVWIALCALIALAVIEFLDDDGSPHMTATPAG</sequence>
<organism evidence="2">
    <name type="scientific">Streptomyces sp. NBC_00119</name>
    <dbReference type="NCBI Taxonomy" id="2975659"/>
    <lineage>
        <taxon>Bacteria</taxon>
        <taxon>Bacillati</taxon>
        <taxon>Actinomycetota</taxon>
        <taxon>Actinomycetes</taxon>
        <taxon>Kitasatosporales</taxon>
        <taxon>Streptomycetaceae</taxon>
        <taxon>Streptomyces</taxon>
    </lineage>
</organism>
<name>A0AAU1UGY1_9ACTN</name>
<dbReference type="AlphaFoldDB" id="A0AAU1UGY1"/>
<feature type="transmembrane region" description="Helical" evidence="1">
    <location>
        <begin position="401"/>
        <end position="420"/>
    </location>
</feature>
<keyword evidence="1" id="KW-0472">Membrane</keyword>
<evidence type="ECO:0008006" key="3">
    <source>
        <dbReference type="Google" id="ProtNLM"/>
    </source>
</evidence>
<proteinExistence type="predicted"/>
<protein>
    <recommendedName>
        <fullName evidence="3">Integral membrane protein</fullName>
    </recommendedName>
</protein>
<keyword evidence="1" id="KW-0812">Transmembrane</keyword>
<feature type="transmembrane region" description="Helical" evidence="1">
    <location>
        <begin position="44"/>
        <end position="66"/>
    </location>
</feature>
<feature type="transmembrane region" description="Helical" evidence="1">
    <location>
        <begin position="267"/>
        <end position="289"/>
    </location>
</feature>
<evidence type="ECO:0000256" key="1">
    <source>
        <dbReference type="SAM" id="Phobius"/>
    </source>
</evidence>
<feature type="transmembrane region" description="Helical" evidence="1">
    <location>
        <begin position="320"/>
        <end position="338"/>
    </location>
</feature>
<keyword evidence="1" id="KW-1133">Transmembrane helix</keyword>